<dbReference type="EMBL" id="RQVS01000005">
    <property type="protein sequence ID" value="RRJ87200.1"/>
    <property type="molecule type" value="Genomic_DNA"/>
</dbReference>
<dbReference type="RefSeq" id="WP_124970942.1">
    <property type="nucleotide sequence ID" value="NZ_RQVS01000005.1"/>
</dbReference>
<dbReference type="PRINTS" id="PR00111">
    <property type="entry name" value="ABHYDROLASE"/>
</dbReference>
<protein>
    <submittedName>
        <fullName evidence="2">Alpha/beta fold hydrolase</fullName>
    </submittedName>
</protein>
<dbReference type="PANTHER" id="PTHR43798">
    <property type="entry name" value="MONOACYLGLYCEROL LIPASE"/>
    <property type="match status" value="1"/>
</dbReference>
<dbReference type="OrthoDB" id="5195507at2"/>
<name>A0A3P3VWX8_9MICO</name>
<organism evidence="2 3">
    <name type="scientific">Gulosibacter macacae</name>
    <dbReference type="NCBI Taxonomy" id="2488791"/>
    <lineage>
        <taxon>Bacteria</taxon>
        <taxon>Bacillati</taxon>
        <taxon>Actinomycetota</taxon>
        <taxon>Actinomycetes</taxon>
        <taxon>Micrococcales</taxon>
        <taxon>Microbacteriaceae</taxon>
        <taxon>Gulosibacter</taxon>
    </lineage>
</organism>
<reference evidence="2 3" key="1">
    <citation type="submission" date="2018-11" db="EMBL/GenBank/DDBJ databases">
        <title>YIM 102482-1 draft genome.</title>
        <authorList>
            <person name="Li G."/>
            <person name="Jiang Y."/>
        </authorList>
    </citation>
    <scope>NUCLEOTIDE SEQUENCE [LARGE SCALE GENOMIC DNA]</scope>
    <source>
        <strain evidence="2 3">YIM 102482-1</strain>
    </source>
</reference>
<dbReference type="InterPro" id="IPR000073">
    <property type="entry name" value="AB_hydrolase_1"/>
</dbReference>
<dbReference type="GO" id="GO:0016020">
    <property type="term" value="C:membrane"/>
    <property type="evidence" value="ECO:0007669"/>
    <property type="project" value="TreeGrafter"/>
</dbReference>
<comment type="caution">
    <text evidence="2">The sequence shown here is derived from an EMBL/GenBank/DDBJ whole genome shotgun (WGS) entry which is preliminary data.</text>
</comment>
<evidence type="ECO:0000259" key="1">
    <source>
        <dbReference type="Pfam" id="PF12697"/>
    </source>
</evidence>
<dbReference type="AlphaFoldDB" id="A0A3P3VWX8"/>
<evidence type="ECO:0000313" key="3">
    <source>
        <dbReference type="Proteomes" id="UP000274391"/>
    </source>
</evidence>
<dbReference type="GO" id="GO:0016787">
    <property type="term" value="F:hydrolase activity"/>
    <property type="evidence" value="ECO:0007669"/>
    <property type="project" value="UniProtKB-KW"/>
</dbReference>
<dbReference type="Proteomes" id="UP000274391">
    <property type="component" value="Unassembled WGS sequence"/>
</dbReference>
<dbReference type="Gene3D" id="3.40.50.1820">
    <property type="entry name" value="alpha/beta hydrolase"/>
    <property type="match status" value="1"/>
</dbReference>
<feature type="domain" description="AB hydrolase-1" evidence="1">
    <location>
        <begin position="42"/>
        <end position="285"/>
    </location>
</feature>
<dbReference type="SUPFAM" id="SSF53474">
    <property type="entry name" value="alpha/beta-Hydrolases"/>
    <property type="match status" value="1"/>
</dbReference>
<evidence type="ECO:0000313" key="2">
    <source>
        <dbReference type="EMBL" id="RRJ87200.1"/>
    </source>
</evidence>
<dbReference type="PANTHER" id="PTHR43798:SF33">
    <property type="entry name" value="HYDROLASE, PUTATIVE (AFU_ORTHOLOGUE AFUA_2G14860)-RELATED"/>
    <property type="match status" value="1"/>
</dbReference>
<accession>A0A3P3VWX8</accession>
<dbReference type="InterPro" id="IPR029058">
    <property type="entry name" value="AB_hydrolase_fold"/>
</dbReference>
<dbReference type="InterPro" id="IPR050266">
    <property type="entry name" value="AB_hydrolase_sf"/>
</dbReference>
<gene>
    <name evidence="2" type="ORF">EG850_05105</name>
</gene>
<sequence>MRLHNPLEIALADIPVRRSSLMIGGARTAIWEYGANDAPETIVLVHGFRGTHHGLLSLVAAMPEVRFIAPDLPGFGESAVFAVEHSLDAYATWLRELLDALDPDARAVVLGHSFGSLVVARQVAALAPRRIVLVNPIAENALTGPDRVMTNLAIFYYWMGARLPRGLGNALLSSGLITRVMSEVMAVTKSRALRAWIHRQHADHFSEFVSRESLLDAFRASVSDDIRAHSSEFPEGTLLVVGEKDAIAPLPASRRLHAAMPGSTLQVIGGVGHLIHYETPLALARVLREHIK</sequence>
<keyword evidence="3" id="KW-1185">Reference proteome</keyword>
<keyword evidence="2" id="KW-0378">Hydrolase</keyword>
<dbReference type="Pfam" id="PF12697">
    <property type="entry name" value="Abhydrolase_6"/>
    <property type="match status" value="1"/>
</dbReference>
<proteinExistence type="predicted"/>